<dbReference type="Pfam" id="PF00561">
    <property type="entry name" value="Abhydrolase_1"/>
    <property type="match status" value="1"/>
</dbReference>
<sequence length="309" mass="34933">MRMMSVFPRWLLGLVIALSLNGCSALAVKEQLDAKQLQKAQFTQSELALAEGGQLRYWIGGQGEPLVLLHGFGGTATTTWLPMMLELSQHYRVIAPDLAWFGDSYSQGEANISTQHQAVKQLLAQLRVEHYNLVGISYGGLVAYDMMAQPNGINKAVILSSPGTFISDQDLVELSQRFEREQPADIFVPENRQQMRHLFDGVFTRFPPLPHAIDEQIYQRYFAAWQPQKRQLINTLPDYRDHLVPMVKPQQMPPTLVIWGENDRVFPLQQGKQLARYLDAPMMVIPNAPHNISNEHPATVSQAISLFIE</sequence>
<organism evidence="2 3">
    <name type="scientific">Agarivorans aestuarii</name>
    <dbReference type="NCBI Taxonomy" id="1563703"/>
    <lineage>
        <taxon>Bacteria</taxon>
        <taxon>Pseudomonadati</taxon>
        <taxon>Pseudomonadota</taxon>
        <taxon>Gammaproteobacteria</taxon>
        <taxon>Alteromonadales</taxon>
        <taxon>Alteromonadaceae</taxon>
        <taxon>Agarivorans</taxon>
    </lineage>
</organism>
<keyword evidence="2" id="KW-0378">Hydrolase</keyword>
<proteinExistence type="predicted"/>
<gene>
    <name evidence="2" type="ORF">SNR37_003606</name>
</gene>
<dbReference type="InterPro" id="IPR052370">
    <property type="entry name" value="Meta-cleavage_hydrolase"/>
</dbReference>
<comment type="caution">
    <text evidence="2">The sequence shown here is derived from an EMBL/GenBank/DDBJ whole genome shotgun (WGS) entry which is preliminary data.</text>
</comment>
<evidence type="ECO:0000313" key="2">
    <source>
        <dbReference type="EMBL" id="MEE1674171.1"/>
    </source>
</evidence>
<dbReference type="RefSeq" id="WP_329775340.1">
    <property type="nucleotide sequence ID" value="NZ_JAYDYW010000007.1"/>
</dbReference>
<dbReference type="PRINTS" id="PR00412">
    <property type="entry name" value="EPOXHYDRLASE"/>
</dbReference>
<dbReference type="PANTHER" id="PTHR43139:SF52">
    <property type="entry name" value="SI:DKEY-122A22.2"/>
    <property type="match status" value="1"/>
</dbReference>
<dbReference type="PANTHER" id="PTHR43139">
    <property type="entry name" value="SI:DKEY-122A22.2"/>
    <property type="match status" value="1"/>
</dbReference>
<dbReference type="PRINTS" id="PR00111">
    <property type="entry name" value="ABHYDROLASE"/>
</dbReference>
<dbReference type="InterPro" id="IPR029058">
    <property type="entry name" value="AB_hydrolase_fold"/>
</dbReference>
<dbReference type="Gene3D" id="3.40.50.1820">
    <property type="entry name" value="alpha/beta hydrolase"/>
    <property type="match status" value="1"/>
</dbReference>
<dbReference type="SUPFAM" id="SSF53474">
    <property type="entry name" value="alpha/beta-Hydrolases"/>
    <property type="match status" value="1"/>
</dbReference>
<accession>A0ABU7G4M4</accession>
<dbReference type="InterPro" id="IPR000073">
    <property type="entry name" value="AB_hydrolase_1"/>
</dbReference>
<evidence type="ECO:0000313" key="3">
    <source>
        <dbReference type="Proteomes" id="UP001310248"/>
    </source>
</evidence>
<dbReference type="GO" id="GO:0016787">
    <property type="term" value="F:hydrolase activity"/>
    <property type="evidence" value="ECO:0007669"/>
    <property type="project" value="UniProtKB-KW"/>
</dbReference>
<reference evidence="3" key="1">
    <citation type="submission" date="2023-07" db="EMBL/GenBank/DDBJ databases">
        <title>Draft genome sequence of Agarivorans aestuarii strain ZMCS4, a CAZymes producing bacteria isolated from the marine brown algae Clodostephus spongiosus.</title>
        <authorList>
            <person name="Lorente B."/>
            <person name="Cabral C."/>
            <person name="Frias J."/>
            <person name="Faria J."/>
            <person name="Toubarro D."/>
        </authorList>
    </citation>
    <scope>NUCLEOTIDE SEQUENCE [LARGE SCALE GENOMIC DNA]</scope>
    <source>
        <strain evidence="3">ZMCS4</strain>
    </source>
</reference>
<keyword evidence="3" id="KW-1185">Reference proteome</keyword>
<feature type="domain" description="AB hydrolase-1" evidence="1">
    <location>
        <begin position="65"/>
        <end position="297"/>
    </location>
</feature>
<dbReference type="Proteomes" id="UP001310248">
    <property type="component" value="Unassembled WGS sequence"/>
</dbReference>
<dbReference type="EMBL" id="JAYDYW010000007">
    <property type="protein sequence ID" value="MEE1674171.1"/>
    <property type="molecule type" value="Genomic_DNA"/>
</dbReference>
<dbReference type="InterPro" id="IPR000639">
    <property type="entry name" value="Epox_hydrolase-like"/>
</dbReference>
<evidence type="ECO:0000259" key="1">
    <source>
        <dbReference type="Pfam" id="PF00561"/>
    </source>
</evidence>
<protein>
    <submittedName>
        <fullName evidence="2">Alpha/beta hydrolase</fullName>
    </submittedName>
</protein>
<name>A0ABU7G4M4_9ALTE</name>